<reference evidence="3 4" key="1">
    <citation type="submission" date="2020-08" db="EMBL/GenBank/DDBJ databases">
        <title>Genomic Encyclopedia of Archaeal and Bacterial Type Strains, Phase II (KMG-II): from individual species to whole genera.</title>
        <authorList>
            <person name="Goeker M."/>
        </authorList>
    </citation>
    <scope>NUCLEOTIDE SEQUENCE [LARGE SCALE GENOMIC DNA]</scope>
    <source>
        <strain evidence="3 4">5AG</strain>
    </source>
</reference>
<feature type="chain" id="PRO_5031178001" description="Lipoprotein" evidence="2">
    <location>
        <begin position="19"/>
        <end position="142"/>
    </location>
</feature>
<keyword evidence="2" id="KW-0732">Signal</keyword>
<accession>A0A7W5K1U2</accession>
<evidence type="ECO:0000256" key="1">
    <source>
        <dbReference type="SAM" id="MobiDB-lite"/>
    </source>
</evidence>
<dbReference type="EMBL" id="JACHZF010000007">
    <property type="protein sequence ID" value="MBB3330403.1"/>
    <property type="molecule type" value="Genomic_DNA"/>
</dbReference>
<keyword evidence="4" id="KW-1185">Reference proteome</keyword>
<feature type="signal peptide" evidence="2">
    <location>
        <begin position="1"/>
        <end position="18"/>
    </location>
</feature>
<dbReference type="PROSITE" id="PS51257">
    <property type="entry name" value="PROKAR_LIPOPROTEIN"/>
    <property type="match status" value="1"/>
</dbReference>
<feature type="region of interest" description="Disordered" evidence="1">
    <location>
        <begin position="22"/>
        <end position="41"/>
    </location>
</feature>
<dbReference type="Proteomes" id="UP000553442">
    <property type="component" value="Unassembled WGS sequence"/>
</dbReference>
<dbReference type="AlphaFoldDB" id="A0A7W5K1U2"/>
<evidence type="ECO:0000313" key="3">
    <source>
        <dbReference type="EMBL" id="MBB3330403.1"/>
    </source>
</evidence>
<evidence type="ECO:0008006" key="5">
    <source>
        <dbReference type="Google" id="ProtNLM"/>
    </source>
</evidence>
<gene>
    <name evidence="3" type="ORF">BDK63_001260</name>
</gene>
<evidence type="ECO:0000313" key="4">
    <source>
        <dbReference type="Proteomes" id="UP000553442"/>
    </source>
</evidence>
<evidence type="ECO:0000256" key="2">
    <source>
        <dbReference type="SAM" id="SignalP"/>
    </source>
</evidence>
<protein>
    <recommendedName>
        <fullName evidence="5">Lipoprotein</fullName>
    </recommendedName>
</protein>
<dbReference type="RefSeq" id="WP_183330518.1">
    <property type="nucleotide sequence ID" value="NZ_JACHZF010000007.1"/>
</dbReference>
<proteinExistence type="predicted"/>
<feature type="compositionally biased region" description="Basic and acidic residues" evidence="1">
    <location>
        <begin position="27"/>
        <end position="37"/>
    </location>
</feature>
<organism evidence="3 4">
    <name type="scientific">Halomonas campaniensis</name>
    <dbReference type="NCBI Taxonomy" id="213554"/>
    <lineage>
        <taxon>Bacteria</taxon>
        <taxon>Pseudomonadati</taxon>
        <taxon>Pseudomonadota</taxon>
        <taxon>Gammaproteobacteria</taxon>
        <taxon>Oceanospirillales</taxon>
        <taxon>Halomonadaceae</taxon>
        <taxon>Halomonas</taxon>
    </lineage>
</organism>
<comment type="caution">
    <text evidence="3">The sequence shown here is derived from an EMBL/GenBank/DDBJ whole genome shotgun (WGS) entry which is preliminary data.</text>
</comment>
<sequence length="142" mass="15876">MRKLYALLLTSAFLTGCAAAPSSSTQDEWKPDPHAGDHGPYPTNYQEAVKAWYEANLKDPESARYVSFSRPREEHAITNVHEHEAVYGWSTCATVNAKNSYGGYAGPKTRWFLLRDGEIVTTRDTAMGIIYRGRRINCDDGS</sequence>
<name>A0A7W5K1U2_9GAMM</name>